<keyword evidence="1" id="KW-0732">Signal</keyword>
<evidence type="ECO:0000313" key="2">
    <source>
        <dbReference type="EMBL" id="NJP02897.1"/>
    </source>
</evidence>
<organism evidence="2 3">
    <name type="scientific">Pseudomonas quercus</name>
    <dbReference type="NCBI Taxonomy" id="2722792"/>
    <lineage>
        <taxon>Bacteria</taxon>
        <taxon>Pseudomonadati</taxon>
        <taxon>Pseudomonadota</taxon>
        <taxon>Gammaproteobacteria</taxon>
        <taxon>Pseudomonadales</taxon>
        <taxon>Pseudomonadaceae</taxon>
        <taxon>Pseudomonas</taxon>
    </lineage>
</organism>
<feature type="signal peptide" evidence="1">
    <location>
        <begin position="1"/>
        <end position="18"/>
    </location>
</feature>
<sequence length="115" mass="12536">MVGALFALVFPALVQAQACVVHTQGDHVDVKVCQENRTIPAQLFSTGFCQPTLKGQHVDVAYMDHCPTGGFGVCSNARVEGMPYRQDIHYYGVSSDARYLRPFCEAGSQGTWIAP</sequence>
<reference evidence="2 3" key="1">
    <citation type="submission" date="2020-03" db="EMBL/GenBank/DDBJ databases">
        <authorList>
            <person name="Wang L."/>
            <person name="He N."/>
            <person name="Li Y."/>
            <person name="Fang Y."/>
            <person name="Zhang F."/>
        </authorList>
    </citation>
    <scope>NUCLEOTIDE SEQUENCE [LARGE SCALE GENOMIC DNA]</scope>
    <source>
        <strain evidence="3">hsmgli-8</strain>
    </source>
</reference>
<dbReference type="EMBL" id="JAAVJI010000014">
    <property type="protein sequence ID" value="NJP02897.1"/>
    <property type="molecule type" value="Genomic_DNA"/>
</dbReference>
<accession>A0ABX0YIY8</accession>
<comment type="caution">
    <text evidence="2">The sequence shown here is derived from an EMBL/GenBank/DDBJ whole genome shotgun (WGS) entry which is preliminary data.</text>
</comment>
<dbReference type="RefSeq" id="WP_168085584.1">
    <property type="nucleotide sequence ID" value="NZ_JAAVJI010000014.1"/>
</dbReference>
<gene>
    <name evidence="2" type="ORF">HBH25_18805</name>
</gene>
<protein>
    <submittedName>
        <fullName evidence="2">NADH:ubiquinone oxidoreductase</fullName>
    </submittedName>
</protein>
<dbReference type="Proteomes" id="UP000746535">
    <property type="component" value="Unassembled WGS sequence"/>
</dbReference>
<evidence type="ECO:0000256" key="1">
    <source>
        <dbReference type="SAM" id="SignalP"/>
    </source>
</evidence>
<name>A0ABX0YIY8_9PSED</name>
<proteinExistence type="predicted"/>
<keyword evidence="3" id="KW-1185">Reference proteome</keyword>
<evidence type="ECO:0000313" key="3">
    <source>
        <dbReference type="Proteomes" id="UP000746535"/>
    </source>
</evidence>
<feature type="chain" id="PRO_5046639307" evidence="1">
    <location>
        <begin position="19"/>
        <end position="115"/>
    </location>
</feature>